<dbReference type="WBParaSite" id="BXY_0689700.1">
    <property type="protein sequence ID" value="BXY_0689700.1"/>
    <property type="gene ID" value="BXY_0689700"/>
</dbReference>
<evidence type="ECO:0000313" key="2">
    <source>
        <dbReference type="WBParaSite" id="BXY_0689700.1"/>
    </source>
</evidence>
<protein>
    <submittedName>
        <fullName evidence="2">Uncharacterized protein</fullName>
    </submittedName>
</protein>
<reference evidence="2" key="1">
    <citation type="submission" date="2016-11" db="UniProtKB">
        <authorList>
            <consortium name="WormBaseParasite"/>
        </authorList>
    </citation>
    <scope>IDENTIFICATION</scope>
</reference>
<evidence type="ECO:0000313" key="1">
    <source>
        <dbReference type="Proteomes" id="UP000095284"/>
    </source>
</evidence>
<dbReference type="Proteomes" id="UP000095284">
    <property type="component" value="Unplaced"/>
</dbReference>
<accession>A0A1I7S1L9</accession>
<organism evidence="1 2">
    <name type="scientific">Bursaphelenchus xylophilus</name>
    <name type="common">Pinewood nematode worm</name>
    <name type="synonym">Aphelenchoides xylophilus</name>
    <dbReference type="NCBI Taxonomy" id="6326"/>
    <lineage>
        <taxon>Eukaryota</taxon>
        <taxon>Metazoa</taxon>
        <taxon>Ecdysozoa</taxon>
        <taxon>Nematoda</taxon>
        <taxon>Chromadorea</taxon>
        <taxon>Rhabditida</taxon>
        <taxon>Tylenchina</taxon>
        <taxon>Tylenchomorpha</taxon>
        <taxon>Aphelenchoidea</taxon>
        <taxon>Aphelenchoididae</taxon>
        <taxon>Bursaphelenchus</taxon>
    </lineage>
</organism>
<dbReference type="AlphaFoldDB" id="A0A1I7S1L9"/>
<proteinExistence type="predicted"/>
<sequence length="124" mass="13490">MNTYQSTTMATRRQMQPGMYARGGAHAVNRCRSQLPPRKSPAQVPSVKRINVDCAKKGGALFKKQLLVCRVNKADLVAKHPASPQSHKKSTAAATRGKAAMGDFHVIFPTDRYAVGIFLIVLLG</sequence>
<name>A0A1I7S1L9_BURXY</name>